<dbReference type="InterPro" id="IPR000010">
    <property type="entry name" value="Cystatin_dom"/>
</dbReference>
<dbReference type="PANTHER" id="PTHR47373:SF1">
    <property type="entry name" value="CYSTEINE PROTEINASE INHIBITOR 2"/>
    <property type="match status" value="1"/>
</dbReference>
<dbReference type="AlphaFoldDB" id="A0ABD3SYH9"/>
<keyword evidence="1" id="KW-0646">Protease inhibitor</keyword>
<evidence type="ECO:0000256" key="1">
    <source>
        <dbReference type="ARBA" id="ARBA00022690"/>
    </source>
</evidence>
<dbReference type="CDD" id="cd00042">
    <property type="entry name" value="CY"/>
    <property type="match status" value="1"/>
</dbReference>
<dbReference type="Proteomes" id="UP001634393">
    <property type="component" value="Unassembled WGS sequence"/>
</dbReference>
<sequence>MAKLQTLISFSSLFLLFAVTTALDGERVGSKTPIENVESNKEVQDLGKYCVQEYNRQMQQKGNGGKLLMFSHVVEAATQVVSGTKYYLKISASTHGRGGAKTFDVVVVVKPWMHSKELLKFEPSPTSINTK</sequence>
<dbReference type="InterPro" id="IPR046350">
    <property type="entry name" value="Cystatin_sf"/>
</dbReference>
<dbReference type="Pfam" id="PF16845">
    <property type="entry name" value="SQAPI"/>
    <property type="match status" value="1"/>
</dbReference>
<keyword evidence="3" id="KW-0732">Signal</keyword>
<keyword evidence="6" id="KW-1185">Reference proteome</keyword>
<keyword evidence="2" id="KW-0789">Thiol protease inhibitor</keyword>
<feature type="signal peptide" evidence="3">
    <location>
        <begin position="1"/>
        <end position="22"/>
    </location>
</feature>
<dbReference type="SUPFAM" id="SSF54403">
    <property type="entry name" value="Cystatin/monellin"/>
    <property type="match status" value="1"/>
</dbReference>
<proteinExistence type="predicted"/>
<evidence type="ECO:0000256" key="3">
    <source>
        <dbReference type="SAM" id="SignalP"/>
    </source>
</evidence>
<evidence type="ECO:0000313" key="6">
    <source>
        <dbReference type="Proteomes" id="UP001634393"/>
    </source>
</evidence>
<dbReference type="SMART" id="SM00043">
    <property type="entry name" value="CY"/>
    <property type="match status" value="1"/>
</dbReference>
<dbReference type="PANTHER" id="PTHR47373">
    <property type="entry name" value="CYSTEINE PROTEINASE INHIBITOR 2"/>
    <property type="match status" value="1"/>
</dbReference>
<comment type="caution">
    <text evidence="5">The sequence shown here is derived from an EMBL/GenBank/DDBJ whole genome shotgun (WGS) entry which is preliminary data.</text>
</comment>
<evidence type="ECO:0000259" key="4">
    <source>
        <dbReference type="SMART" id="SM00043"/>
    </source>
</evidence>
<feature type="domain" description="Cystatin" evidence="4">
    <location>
        <begin position="26"/>
        <end position="124"/>
    </location>
</feature>
<dbReference type="GO" id="GO:0004869">
    <property type="term" value="F:cysteine-type endopeptidase inhibitor activity"/>
    <property type="evidence" value="ECO:0007669"/>
    <property type="project" value="UniProtKB-KW"/>
</dbReference>
<dbReference type="PROSITE" id="PS00287">
    <property type="entry name" value="CYSTATIN"/>
    <property type="match status" value="1"/>
</dbReference>
<accession>A0ABD3SYH9</accession>
<feature type="chain" id="PRO_5044811449" description="Cystatin domain-containing protein" evidence="3">
    <location>
        <begin position="23"/>
        <end position="131"/>
    </location>
</feature>
<name>A0ABD3SYH9_9LAMI</name>
<evidence type="ECO:0000313" key="5">
    <source>
        <dbReference type="EMBL" id="KAL3829273.1"/>
    </source>
</evidence>
<dbReference type="InterPro" id="IPR018073">
    <property type="entry name" value="Prot_inh_cystat_CS"/>
</dbReference>
<protein>
    <recommendedName>
        <fullName evidence="4">Cystatin domain-containing protein</fullName>
    </recommendedName>
</protein>
<organism evidence="5 6">
    <name type="scientific">Penstemon smallii</name>
    <dbReference type="NCBI Taxonomy" id="265156"/>
    <lineage>
        <taxon>Eukaryota</taxon>
        <taxon>Viridiplantae</taxon>
        <taxon>Streptophyta</taxon>
        <taxon>Embryophyta</taxon>
        <taxon>Tracheophyta</taxon>
        <taxon>Spermatophyta</taxon>
        <taxon>Magnoliopsida</taxon>
        <taxon>eudicotyledons</taxon>
        <taxon>Gunneridae</taxon>
        <taxon>Pentapetalae</taxon>
        <taxon>asterids</taxon>
        <taxon>lamiids</taxon>
        <taxon>Lamiales</taxon>
        <taxon>Plantaginaceae</taxon>
        <taxon>Cheloneae</taxon>
        <taxon>Penstemon</taxon>
    </lineage>
</organism>
<reference evidence="5 6" key="1">
    <citation type="submission" date="2024-12" db="EMBL/GenBank/DDBJ databases">
        <title>The unique morphological basis and parallel evolutionary history of personate flowers in Penstemon.</title>
        <authorList>
            <person name="Depatie T.H."/>
            <person name="Wessinger C.A."/>
        </authorList>
    </citation>
    <scope>NUCLEOTIDE SEQUENCE [LARGE SCALE GENOMIC DNA]</scope>
    <source>
        <strain evidence="5">WTNN_2</strain>
        <tissue evidence="5">Leaf</tissue>
    </source>
</reference>
<dbReference type="EMBL" id="JBJXBP010000005">
    <property type="protein sequence ID" value="KAL3829273.1"/>
    <property type="molecule type" value="Genomic_DNA"/>
</dbReference>
<evidence type="ECO:0000256" key="2">
    <source>
        <dbReference type="ARBA" id="ARBA00022704"/>
    </source>
</evidence>
<dbReference type="Gene3D" id="3.10.450.10">
    <property type="match status" value="1"/>
</dbReference>
<gene>
    <name evidence="5" type="ORF">ACJIZ3_018075</name>
</gene>